<feature type="domain" description="Lipocalin/cytosolic fatty-acid binding" evidence="3">
    <location>
        <begin position="23"/>
        <end position="166"/>
    </location>
</feature>
<keyword evidence="4" id="KW-0449">Lipoprotein</keyword>
<proteinExistence type="inferred from homology"/>
<dbReference type="InterPro" id="IPR012674">
    <property type="entry name" value="Calycin"/>
</dbReference>
<keyword evidence="5" id="KW-1185">Reference proteome</keyword>
<dbReference type="PROSITE" id="PS00213">
    <property type="entry name" value="LIPOCALIN"/>
    <property type="match status" value="1"/>
</dbReference>
<dbReference type="Proteomes" id="UP001194714">
    <property type="component" value="Unassembled WGS sequence"/>
</dbReference>
<dbReference type="InterPro" id="IPR000566">
    <property type="entry name" value="Lipocln_cytosolic_FA-bd_dom"/>
</dbReference>
<dbReference type="PANTHER" id="PTHR10612">
    <property type="entry name" value="APOLIPOPROTEIN D"/>
    <property type="match status" value="1"/>
</dbReference>
<dbReference type="PRINTS" id="PR01171">
    <property type="entry name" value="BCTLIPOCALIN"/>
</dbReference>
<dbReference type="PANTHER" id="PTHR10612:SF34">
    <property type="entry name" value="APOLIPOPROTEIN D"/>
    <property type="match status" value="1"/>
</dbReference>
<name>A0ABS0B2J8_9BACT</name>
<gene>
    <name evidence="4" type="ORF">NEPTK9_001303</name>
</gene>
<evidence type="ECO:0000256" key="2">
    <source>
        <dbReference type="PIRNR" id="PIRNR036893"/>
    </source>
</evidence>
<comment type="similarity">
    <text evidence="1 2">Belongs to the calycin superfamily. Lipocalin family.</text>
</comment>
<organism evidence="4 5">
    <name type="scientific">Candidatus Neptunichlamydia vexilliferae</name>
    <dbReference type="NCBI Taxonomy" id="1651774"/>
    <lineage>
        <taxon>Bacteria</taxon>
        <taxon>Pseudomonadati</taxon>
        <taxon>Chlamydiota</taxon>
        <taxon>Chlamydiia</taxon>
        <taxon>Parachlamydiales</taxon>
        <taxon>Simkaniaceae</taxon>
        <taxon>Candidatus Neptunichlamydia</taxon>
    </lineage>
</organism>
<protein>
    <submittedName>
        <fullName evidence="4">Outer membrane lipoprotein Blc</fullName>
    </submittedName>
</protein>
<evidence type="ECO:0000256" key="1">
    <source>
        <dbReference type="ARBA" id="ARBA00006889"/>
    </source>
</evidence>
<evidence type="ECO:0000313" key="5">
    <source>
        <dbReference type="Proteomes" id="UP001194714"/>
    </source>
</evidence>
<dbReference type="InterPro" id="IPR022272">
    <property type="entry name" value="Lipocalin_CS"/>
</dbReference>
<dbReference type="PIRSF" id="PIRSF036893">
    <property type="entry name" value="Lipocalin_ApoD"/>
    <property type="match status" value="1"/>
</dbReference>
<comment type="caution">
    <text evidence="4">The sequence shown here is derived from an EMBL/GenBank/DDBJ whole genome shotgun (WGS) entry which is preliminary data.</text>
</comment>
<dbReference type="EMBL" id="JAAEJV010000040">
    <property type="protein sequence ID" value="MBF5059785.1"/>
    <property type="molecule type" value="Genomic_DNA"/>
</dbReference>
<sequence length="169" mass="19560">MRKVFLFFIVMQTLCALTPMEHVDLDRYLGKWHEIALIPNWFQKKCTGAATAEYSLINEEMIRVVNQCPTKKGISTAKGVAWLPDKNSPAKLKVSFAPLARYFRWFSGNYWILYVDPDYSVAMVGEPSYTYLWFLARTPAISEEQYEKLIEIAKNQGYDTSKLIRPSKT</sequence>
<dbReference type="InterPro" id="IPR002446">
    <property type="entry name" value="Lipocalin_bac"/>
</dbReference>
<dbReference type="InterPro" id="IPR047202">
    <property type="entry name" value="Lipocalin_Blc-like_dom"/>
</dbReference>
<reference evidence="4 5" key="1">
    <citation type="submission" date="2020-01" db="EMBL/GenBank/DDBJ databases">
        <title>Draft genome sequence of Cand. Neptunochlamydia vexilliferae K9.</title>
        <authorList>
            <person name="Schulz F."/>
            <person name="Koestlbacher S."/>
            <person name="Wascher F."/>
            <person name="Pizzetti I."/>
            <person name="Horn M."/>
        </authorList>
    </citation>
    <scope>NUCLEOTIDE SEQUENCE [LARGE SCALE GENOMIC DNA]</scope>
    <source>
        <strain evidence="4 5">K9</strain>
    </source>
</reference>
<accession>A0ABS0B2J8</accession>
<dbReference type="SUPFAM" id="SSF50814">
    <property type="entry name" value="Lipocalins"/>
    <property type="match status" value="1"/>
</dbReference>
<dbReference type="Pfam" id="PF08212">
    <property type="entry name" value="Lipocalin_2"/>
    <property type="match status" value="1"/>
</dbReference>
<evidence type="ECO:0000313" key="4">
    <source>
        <dbReference type="EMBL" id="MBF5059785.1"/>
    </source>
</evidence>
<evidence type="ECO:0000259" key="3">
    <source>
        <dbReference type="Pfam" id="PF08212"/>
    </source>
</evidence>
<dbReference type="InterPro" id="IPR022271">
    <property type="entry name" value="Lipocalin_ApoD"/>
</dbReference>
<dbReference type="Gene3D" id="2.40.128.20">
    <property type="match status" value="1"/>
</dbReference>
<dbReference type="CDD" id="cd19438">
    <property type="entry name" value="lipocalin_Blc-like"/>
    <property type="match status" value="1"/>
</dbReference>